<dbReference type="InterPro" id="IPR000432">
    <property type="entry name" value="DNA_mismatch_repair_MutS_C"/>
</dbReference>
<evidence type="ECO:0000256" key="8">
    <source>
        <dbReference type="NCBIfam" id="TIGR01070"/>
    </source>
</evidence>
<dbReference type="PANTHER" id="PTHR11361:SF34">
    <property type="entry name" value="DNA MISMATCH REPAIR PROTEIN MSH1, MITOCHONDRIAL"/>
    <property type="match status" value="1"/>
</dbReference>
<name>A0A926HLU4_9FIRM</name>
<dbReference type="InterPro" id="IPR005748">
    <property type="entry name" value="DNA_mismatch_repair_MutS"/>
</dbReference>
<evidence type="ECO:0000256" key="6">
    <source>
        <dbReference type="ARBA" id="ARBA00023204"/>
    </source>
</evidence>
<dbReference type="FunFam" id="1.10.1420.10:FF:000007">
    <property type="entry name" value="DNA mismatch repair protein MutS"/>
    <property type="match status" value="1"/>
</dbReference>
<comment type="similarity">
    <text evidence="1 7 9">Belongs to the DNA mismatch repair MutS family.</text>
</comment>
<keyword evidence="3 7" id="KW-0227">DNA damage</keyword>
<keyword evidence="5 7" id="KW-0238">DNA-binding</keyword>
<evidence type="ECO:0000256" key="2">
    <source>
        <dbReference type="ARBA" id="ARBA00022741"/>
    </source>
</evidence>
<dbReference type="InterPro" id="IPR007696">
    <property type="entry name" value="DNA_mismatch_repair_MutS_core"/>
</dbReference>
<evidence type="ECO:0000256" key="1">
    <source>
        <dbReference type="ARBA" id="ARBA00006271"/>
    </source>
</evidence>
<dbReference type="PANTHER" id="PTHR11361">
    <property type="entry name" value="DNA MISMATCH REPAIR PROTEIN MUTS FAMILY MEMBER"/>
    <property type="match status" value="1"/>
</dbReference>
<dbReference type="InterPro" id="IPR036187">
    <property type="entry name" value="DNA_mismatch_repair_MutS_sf"/>
</dbReference>
<dbReference type="PROSITE" id="PS00486">
    <property type="entry name" value="DNA_MISMATCH_REPAIR_2"/>
    <property type="match status" value="1"/>
</dbReference>
<dbReference type="InterPro" id="IPR016151">
    <property type="entry name" value="DNA_mismatch_repair_MutS_N"/>
</dbReference>
<feature type="domain" description="DNA mismatch repair proteins mutS family" evidence="10">
    <location>
        <begin position="694"/>
        <end position="710"/>
    </location>
</feature>
<proteinExistence type="inferred from homology"/>
<protein>
    <recommendedName>
        <fullName evidence="7 8">DNA mismatch repair protein MutS</fullName>
    </recommendedName>
</protein>
<dbReference type="Pfam" id="PF05188">
    <property type="entry name" value="MutS_II"/>
    <property type="match status" value="1"/>
</dbReference>
<keyword evidence="12" id="KW-1185">Reference proteome</keyword>
<dbReference type="GO" id="GO:0003684">
    <property type="term" value="F:damaged DNA binding"/>
    <property type="evidence" value="ECO:0007669"/>
    <property type="project" value="UniProtKB-UniRule"/>
</dbReference>
<dbReference type="InterPro" id="IPR007695">
    <property type="entry name" value="DNA_mismatch_repair_MutS-lik_N"/>
</dbReference>
<reference evidence="11" key="1">
    <citation type="submission" date="2020-08" db="EMBL/GenBank/DDBJ databases">
        <title>Genome public.</title>
        <authorList>
            <person name="Liu C."/>
            <person name="Sun Q."/>
        </authorList>
    </citation>
    <scope>NUCLEOTIDE SEQUENCE</scope>
    <source>
        <strain evidence="11">NSJ-44</strain>
    </source>
</reference>
<dbReference type="FunFam" id="3.40.1170.10:FF:000001">
    <property type="entry name" value="DNA mismatch repair protein MutS"/>
    <property type="match status" value="1"/>
</dbReference>
<comment type="caution">
    <text evidence="11">The sequence shown here is derived from an EMBL/GenBank/DDBJ whole genome shotgun (WGS) entry which is preliminary data.</text>
</comment>
<dbReference type="SUPFAM" id="SSF55271">
    <property type="entry name" value="DNA repair protein MutS, domain I"/>
    <property type="match status" value="1"/>
</dbReference>
<dbReference type="InterPro" id="IPR007860">
    <property type="entry name" value="DNA_mmatch_repair_MutS_con_dom"/>
</dbReference>
<evidence type="ECO:0000256" key="3">
    <source>
        <dbReference type="ARBA" id="ARBA00022763"/>
    </source>
</evidence>
<dbReference type="CDD" id="cd03284">
    <property type="entry name" value="ABC_MutS1"/>
    <property type="match status" value="1"/>
</dbReference>
<evidence type="ECO:0000256" key="5">
    <source>
        <dbReference type="ARBA" id="ARBA00023125"/>
    </source>
</evidence>
<evidence type="ECO:0000256" key="7">
    <source>
        <dbReference type="HAMAP-Rule" id="MF_00096"/>
    </source>
</evidence>
<dbReference type="Pfam" id="PF05192">
    <property type="entry name" value="MutS_III"/>
    <property type="match status" value="1"/>
</dbReference>
<dbReference type="Gene3D" id="3.40.50.300">
    <property type="entry name" value="P-loop containing nucleotide triphosphate hydrolases"/>
    <property type="match status" value="1"/>
</dbReference>
<dbReference type="PIRSF" id="PIRSF037677">
    <property type="entry name" value="DNA_mis_repair_Msh6"/>
    <property type="match status" value="1"/>
</dbReference>
<dbReference type="Proteomes" id="UP000654279">
    <property type="component" value="Unassembled WGS sequence"/>
</dbReference>
<dbReference type="Pfam" id="PF00488">
    <property type="entry name" value="MutS_V"/>
    <property type="match status" value="1"/>
</dbReference>
<accession>A0A926HLU4</accession>
<dbReference type="Gene3D" id="3.40.1170.10">
    <property type="entry name" value="DNA repair protein MutS, domain I"/>
    <property type="match status" value="1"/>
</dbReference>
<dbReference type="NCBIfam" id="TIGR01070">
    <property type="entry name" value="mutS1"/>
    <property type="match status" value="1"/>
</dbReference>
<dbReference type="InterPro" id="IPR027417">
    <property type="entry name" value="P-loop_NTPase"/>
</dbReference>
<dbReference type="AlphaFoldDB" id="A0A926HLU4"/>
<keyword evidence="6 7" id="KW-0234">DNA repair</keyword>
<dbReference type="InterPro" id="IPR017261">
    <property type="entry name" value="DNA_mismatch_repair_MutS/MSH"/>
</dbReference>
<dbReference type="GO" id="GO:0006298">
    <property type="term" value="P:mismatch repair"/>
    <property type="evidence" value="ECO:0007669"/>
    <property type="project" value="UniProtKB-UniRule"/>
</dbReference>
<gene>
    <name evidence="7 11" type="primary">mutS</name>
    <name evidence="11" type="ORF">H8699_05265</name>
</gene>
<dbReference type="FunFam" id="3.40.50.300:FF:001579">
    <property type="entry name" value="DNA mismatch repair protein MutS"/>
    <property type="match status" value="1"/>
</dbReference>
<dbReference type="Pfam" id="PF05190">
    <property type="entry name" value="MutS_IV"/>
    <property type="match status" value="1"/>
</dbReference>
<evidence type="ECO:0000256" key="9">
    <source>
        <dbReference type="RuleBase" id="RU003756"/>
    </source>
</evidence>
<dbReference type="InterPro" id="IPR007861">
    <property type="entry name" value="DNA_mismatch_repair_MutS_clamp"/>
</dbReference>
<dbReference type="SUPFAM" id="SSF52540">
    <property type="entry name" value="P-loop containing nucleoside triphosphate hydrolases"/>
    <property type="match status" value="1"/>
</dbReference>
<organism evidence="11 12">
    <name type="scientific">Luoshenia tenuis</name>
    <dbReference type="NCBI Taxonomy" id="2763654"/>
    <lineage>
        <taxon>Bacteria</taxon>
        <taxon>Bacillati</taxon>
        <taxon>Bacillota</taxon>
        <taxon>Clostridia</taxon>
        <taxon>Christensenellales</taxon>
        <taxon>Christensenellaceae</taxon>
        <taxon>Luoshenia</taxon>
    </lineage>
</organism>
<keyword evidence="2 7" id="KW-0547">Nucleotide-binding</keyword>
<evidence type="ECO:0000313" key="11">
    <source>
        <dbReference type="EMBL" id="MBC8528829.1"/>
    </source>
</evidence>
<dbReference type="SUPFAM" id="SSF48334">
    <property type="entry name" value="DNA repair protein MutS, domain III"/>
    <property type="match status" value="1"/>
</dbReference>
<evidence type="ECO:0000256" key="4">
    <source>
        <dbReference type="ARBA" id="ARBA00022840"/>
    </source>
</evidence>
<feature type="binding site" evidence="7">
    <location>
        <begin position="620"/>
        <end position="627"/>
    </location>
    <ligand>
        <name>ATP</name>
        <dbReference type="ChEBI" id="CHEBI:30616"/>
    </ligand>
</feature>
<dbReference type="InterPro" id="IPR045076">
    <property type="entry name" value="MutS"/>
</dbReference>
<dbReference type="GO" id="GO:0005524">
    <property type="term" value="F:ATP binding"/>
    <property type="evidence" value="ECO:0007669"/>
    <property type="project" value="UniProtKB-UniRule"/>
</dbReference>
<dbReference type="GO" id="GO:0140664">
    <property type="term" value="F:ATP-dependent DNA damage sensor activity"/>
    <property type="evidence" value="ECO:0007669"/>
    <property type="project" value="InterPro"/>
</dbReference>
<evidence type="ECO:0000313" key="12">
    <source>
        <dbReference type="Proteomes" id="UP000654279"/>
    </source>
</evidence>
<sequence>MAELTPMMQQYMRTKEEYKDCILMYRLGDFYEMFFDDALVASKELEITLTGRDCGLEERAPMCGVPFHAVDGYVNRLIEKGYKVAICEQMTDPAESKGLVEREVLRVITPGTVIETAMLDEKKNNYLAFLHSDRDVAAMAWSDLSTGEFSVRTFAIADGWENLFVNELFCLQPAEIQASPYMAERLKNIEWPRQIPALHIAPEEDFTDPEARKALEKQFGRQPLEELNLSDAAIQCCWAMLHYLYQTQKRSLKHFGRISVQGDQSYMVLDMATRRNLELTETMRSQNRRGSLLWLLDKTQTAMGARCLRGWIEHPLIQQKPILERLDAVEWFTENLMLQDELSAYLKKIYDIERLAARIAYGSVNARDCLALSQSLAVLPEIISLLQEAPVTLIQTLCGRIDPFTEVTDLLNSAIAPEPPISVREGKMIAPGYNEELDELRAASAHGKEWIAALEASEREETGIKNLKIGFNKVFGYYIEVTKSNLAQVPYRYVRKQTLANAERYITQELKEMEETILGAEEKSVRLEYVLFTGVRDYLNEQVPRFQQTAKALAAIDALCSLAQVARENGYVKPDIDESGVLDIKRGRHPVVEKTLSRQQFVPNDAYLDQDEGRLAIITGPNMAGKSTFMRQVALIVLMAHIGSFVPAKQAHICLVDRIFTRVGASDDLAAGQSTFMVEMHEMAEILAQATSRSLLILDEIGRGTSTFDGLSIAWAVVEHICDDQILGAKTLFATHYHELTELEGRLPGVKNYCVTVREHGEDIIFLRRIKRGGADRSFGIQVARLAGLPEDVLKRARQILKRLEEADINNGSIGANILAAPGASSAQIDLFVPVQAAPESNPVVEQLRDMDIGNMTPVEAIGVLYDLQQQVLEKE</sequence>
<dbReference type="Gene3D" id="3.30.420.110">
    <property type="entry name" value="MutS, connector domain"/>
    <property type="match status" value="1"/>
</dbReference>
<dbReference type="RefSeq" id="WP_249284786.1">
    <property type="nucleotide sequence ID" value="NZ_JACRSO010000002.1"/>
</dbReference>
<dbReference type="Gene3D" id="1.10.1420.10">
    <property type="match status" value="2"/>
</dbReference>
<dbReference type="SMART" id="SM00533">
    <property type="entry name" value="MUTSd"/>
    <property type="match status" value="1"/>
</dbReference>
<dbReference type="NCBIfam" id="NF003810">
    <property type="entry name" value="PRK05399.1"/>
    <property type="match status" value="1"/>
</dbReference>
<evidence type="ECO:0000259" key="10">
    <source>
        <dbReference type="PROSITE" id="PS00486"/>
    </source>
</evidence>
<dbReference type="GO" id="GO:0005829">
    <property type="term" value="C:cytosol"/>
    <property type="evidence" value="ECO:0007669"/>
    <property type="project" value="TreeGrafter"/>
</dbReference>
<dbReference type="HAMAP" id="MF_00096">
    <property type="entry name" value="MutS"/>
    <property type="match status" value="1"/>
</dbReference>
<dbReference type="SMART" id="SM00534">
    <property type="entry name" value="MUTSac"/>
    <property type="match status" value="1"/>
</dbReference>
<keyword evidence="4 7" id="KW-0067">ATP-binding</keyword>
<comment type="function">
    <text evidence="7">This protein is involved in the repair of mismatches in DNA. It is possible that it carries out the mismatch recognition step. This protein has a weak ATPase activity.</text>
</comment>
<dbReference type="InterPro" id="IPR036678">
    <property type="entry name" value="MutS_con_dom_sf"/>
</dbReference>
<dbReference type="Pfam" id="PF01624">
    <property type="entry name" value="MutS_I"/>
    <property type="match status" value="1"/>
</dbReference>
<dbReference type="EMBL" id="JACRSO010000002">
    <property type="protein sequence ID" value="MBC8528829.1"/>
    <property type="molecule type" value="Genomic_DNA"/>
</dbReference>
<dbReference type="GO" id="GO:0030983">
    <property type="term" value="F:mismatched DNA binding"/>
    <property type="evidence" value="ECO:0007669"/>
    <property type="project" value="InterPro"/>
</dbReference>
<dbReference type="SUPFAM" id="SSF53150">
    <property type="entry name" value="DNA repair protein MutS, domain II"/>
    <property type="match status" value="1"/>
</dbReference>